<dbReference type="InterPro" id="IPR025241">
    <property type="entry name" value="DUF4190"/>
</dbReference>
<sequence length="306" mass="33073">MTQPPYQHDPNRPQDRPRSFPSYGEQQRPQDDAPAPFVPPYSAPQQPQQSYTAPQQPSYQQQAPYQPPPQYPTQQYPQAYGQPPVPYGYGYPSAVRRTNGLATAALITGLASIIFTIAAPVAVGLGIAALVQIKRRNEDGTPQAVVGLIVGSVISVIAAVVIVLIVIGSQLPEDEYSSGGTPVSSTEPTGVYIEALYVGECFDDTSDEDEVARTSCTADHDGELYGIVTLPAQDWPGDKKLADLGEAACDEKFKAYVGIDVDDSELEPVAWFPERAGWNSGDRDVYCTAYGPFGDALDKTIKDSKR</sequence>
<keyword evidence="6" id="KW-1185">Reference proteome</keyword>
<feature type="transmembrane region" description="Helical" evidence="2">
    <location>
        <begin position="145"/>
        <end position="167"/>
    </location>
</feature>
<evidence type="ECO:0000313" key="5">
    <source>
        <dbReference type="EMBL" id="MBB5839906.1"/>
    </source>
</evidence>
<dbReference type="Proteomes" id="UP000549971">
    <property type="component" value="Unassembled WGS sequence"/>
</dbReference>
<feature type="transmembrane region" description="Helical" evidence="2">
    <location>
        <begin position="101"/>
        <end position="133"/>
    </location>
</feature>
<evidence type="ECO:0000259" key="3">
    <source>
        <dbReference type="Pfam" id="PF13828"/>
    </source>
</evidence>
<comment type="caution">
    <text evidence="5">The sequence shown here is derived from an EMBL/GenBank/DDBJ whole genome shotgun (WGS) entry which is preliminary data.</text>
</comment>
<feature type="compositionally biased region" description="Low complexity" evidence="1">
    <location>
        <begin position="43"/>
        <end position="64"/>
    </location>
</feature>
<gene>
    <name evidence="5" type="ORF">HDA39_006640</name>
</gene>
<feature type="domain" description="Septum formation-related" evidence="4">
    <location>
        <begin position="198"/>
        <end position="287"/>
    </location>
</feature>
<organism evidence="5 6">
    <name type="scientific">Kribbella italica</name>
    <dbReference type="NCBI Taxonomy" id="1540520"/>
    <lineage>
        <taxon>Bacteria</taxon>
        <taxon>Bacillati</taxon>
        <taxon>Actinomycetota</taxon>
        <taxon>Actinomycetes</taxon>
        <taxon>Propionibacteriales</taxon>
        <taxon>Kribbellaceae</taxon>
        <taxon>Kribbella</taxon>
    </lineage>
</organism>
<protein>
    <recommendedName>
        <fullName evidence="7">DUF4190 domain-containing protein</fullName>
    </recommendedName>
</protein>
<evidence type="ECO:0000256" key="1">
    <source>
        <dbReference type="SAM" id="MobiDB-lite"/>
    </source>
</evidence>
<keyword evidence="2" id="KW-0472">Membrane</keyword>
<evidence type="ECO:0000259" key="4">
    <source>
        <dbReference type="Pfam" id="PF13845"/>
    </source>
</evidence>
<evidence type="ECO:0000256" key="2">
    <source>
        <dbReference type="SAM" id="Phobius"/>
    </source>
</evidence>
<dbReference type="AlphaFoldDB" id="A0A7W9JD15"/>
<keyword evidence="2" id="KW-0812">Transmembrane</keyword>
<dbReference type="Pfam" id="PF13828">
    <property type="entry name" value="DUF4190"/>
    <property type="match status" value="1"/>
</dbReference>
<keyword evidence="2" id="KW-1133">Transmembrane helix</keyword>
<reference evidence="5 6" key="1">
    <citation type="submission" date="2020-08" db="EMBL/GenBank/DDBJ databases">
        <title>Sequencing the genomes of 1000 actinobacteria strains.</title>
        <authorList>
            <person name="Klenk H.-P."/>
        </authorList>
    </citation>
    <scope>NUCLEOTIDE SEQUENCE [LARGE SCALE GENOMIC DNA]</scope>
    <source>
        <strain evidence="5 6">DSM 28967</strain>
    </source>
</reference>
<proteinExistence type="predicted"/>
<dbReference type="RefSeq" id="WP_184801886.1">
    <property type="nucleotide sequence ID" value="NZ_JACHMY010000001.1"/>
</dbReference>
<dbReference type="InterPro" id="IPR026004">
    <property type="entry name" value="Septum_form"/>
</dbReference>
<dbReference type="Pfam" id="PF13845">
    <property type="entry name" value="Septum_form"/>
    <property type="match status" value="1"/>
</dbReference>
<feature type="domain" description="DUF4190" evidence="3">
    <location>
        <begin position="101"/>
        <end position="160"/>
    </location>
</feature>
<name>A0A7W9JD15_9ACTN</name>
<dbReference type="EMBL" id="JACHMY010000001">
    <property type="protein sequence ID" value="MBB5839906.1"/>
    <property type="molecule type" value="Genomic_DNA"/>
</dbReference>
<feature type="region of interest" description="Disordered" evidence="1">
    <location>
        <begin position="1"/>
        <end position="79"/>
    </location>
</feature>
<evidence type="ECO:0000313" key="6">
    <source>
        <dbReference type="Proteomes" id="UP000549971"/>
    </source>
</evidence>
<feature type="compositionally biased region" description="Basic and acidic residues" evidence="1">
    <location>
        <begin position="9"/>
        <end position="18"/>
    </location>
</feature>
<accession>A0A7W9JD15</accession>
<evidence type="ECO:0008006" key="7">
    <source>
        <dbReference type="Google" id="ProtNLM"/>
    </source>
</evidence>